<evidence type="ECO:0000256" key="7">
    <source>
        <dbReference type="ARBA" id="ARBA00023157"/>
    </source>
</evidence>
<dbReference type="InterPro" id="IPR014349">
    <property type="entry name" value="Rieske_Fe-S_prot"/>
</dbReference>
<dbReference type="KEGG" id="lxy:O159_15530"/>
<comment type="function">
    <text evidence="1">Iron-sulfur subunit of the cytochrome bc1 complex, an essential component of the respiratory electron transport chain required for ATP synthesis. The bc1 complex catalyzes the oxidation of menaquinol and the reduction of cytochrome c in the respiratory chain. The bc1 complex operates through a Q-cycle mechanism that couples electron transfer to generation of the proton gradient that drives ATP synthesis.</text>
</comment>
<accession>U3P807</accession>
<evidence type="ECO:0000256" key="8">
    <source>
        <dbReference type="ARBA" id="ARBA00029586"/>
    </source>
</evidence>
<dbReference type="PANTHER" id="PTHR10134">
    <property type="entry name" value="CYTOCHROME B-C1 COMPLEX SUBUNIT RIESKE, MITOCHONDRIAL"/>
    <property type="match status" value="1"/>
</dbReference>
<evidence type="ECO:0000256" key="1">
    <source>
        <dbReference type="ARBA" id="ARBA00002494"/>
    </source>
</evidence>
<dbReference type="GO" id="GO:0016705">
    <property type="term" value="F:oxidoreductase activity, acting on paired donors, with incorporation or reduction of molecular oxygen"/>
    <property type="evidence" value="ECO:0007669"/>
    <property type="project" value="UniProtKB-ARBA"/>
</dbReference>
<name>U3P807_LEIXC</name>
<evidence type="ECO:0000256" key="9">
    <source>
        <dbReference type="ARBA" id="ARBA00034078"/>
    </source>
</evidence>
<keyword evidence="3" id="KW-0001">2Fe-2S</keyword>
<evidence type="ECO:0000313" key="13">
    <source>
        <dbReference type="Proteomes" id="UP000016743"/>
    </source>
</evidence>
<protein>
    <recommendedName>
        <fullName evidence="2">Cytochrome bc1 complex Rieske iron-sulfur subunit</fullName>
    </recommendedName>
    <alternativeName>
        <fullName evidence="8">Cytochrome bc1 reductase complex subunit QcrA</fullName>
    </alternativeName>
</protein>
<comment type="cofactor">
    <cofactor evidence="9">
        <name>[2Fe-2S] cluster</name>
        <dbReference type="ChEBI" id="CHEBI:190135"/>
    </cofactor>
</comment>
<dbReference type="GO" id="GO:0016020">
    <property type="term" value="C:membrane"/>
    <property type="evidence" value="ECO:0007669"/>
    <property type="project" value="InterPro"/>
</dbReference>
<dbReference type="STRING" id="1389489.O159_15530"/>
<dbReference type="PATRIC" id="fig|1389489.3.peg.1496"/>
<dbReference type="RefSeq" id="WP_021755066.1">
    <property type="nucleotide sequence ID" value="NC_022438.1"/>
</dbReference>
<dbReference type="GO" id="GO:0051537">
    <property type="term" value="F:2 iron, 2 sulfur cluster binding"/>
    <property type="evidence" value="ECO:0007669"/>
    <property type="project" value="UniProtKB-KW"/>
</dbReference>
<sequence>MSDSTPLTRRALVQIGGATAAGAGTLLLAACATGTTGGGSGSGSGSGGTTGTGGTEGTGGTTTVALSAIPVGGAVSVSIGSTPVVVSQPTAGNVIAFSAVCTHQGCTVAPKGKEFDCPCHGSRFDASTGDALSGPARDPLKKLTASVSGDTVTVTA</sequence>
<dbReference type="PROSITE" id="PS51296">
    <property type="entry name" value="RIESKE"/>
    <property type="match status" value="1"/>
</dbReference>
<evidence type="ECO:0000313" key="12">
    <source>
        <dbReference type="EMBL" id="AGW41604.1"/>
    </source>
</evidence>
<reference evidence="12 13" key="1">
    <citation type="journal article" date="2013" name="Genome Announc.">
        <title>Complete Genome Sequence of Leifsonia xyli subsp. cynodontis Strain DSM46306, a Gram-Positive Bacterial Pathogen of Grasses.</title>
        <authorList>
            <person name="Monteiro-Vitorello C.B."/>
            <person name="Zerillo M.M."/>
            <person name="Van Sluys M.A."/>
            <person name="Camargo L.E."/>
            <person name="Kitajima J.P."/>
        </authorList>
    </citation>
    <scope>NUCLEOTIDE SEQUENCE [LARGE SCALE GENOMIC DNA]</scope>
    <source>
        <strain evidence="12 13">DSM 46306</strain>
    </source>
</reference>
<dbReference type="GO" id="GO:0004497">
    <property type="term" value="F:monooxygenase activity"/>
    <property type="evidence" value="ECO:0007669"/>
    <property type="project" value="UniProtKB-ARBA"/>
</dbReference>
<dbReference type="InterPro" id="IPR017941">
    <property type="entry name" value="Rieske_2Fe-2S"/>
</dbReference>
<evidence type="ECO:0000256" key="2">
    <source>
        <dbReference type="ARBA" id="ARBA00015816"/>
    </source>
</evidence>
<keyword evidence="5" id="KW-0408">Iron</keyword>
<dbReference type="GO" id="GO:0046872">
    <property type="term" value="F:metal ion binding"/>
    <property type="evidence" value="ECO:0007669"/>
    <property type="project" value="UniProtKB-KW"/>
</dbReference>
<evidence type="ECO:0000256" key="4">
    <source>
        <dbReference type="ARBA" id="ARBA00022723"/>
    </source>
</evidence>
<dbReference type="Gene3D" id="2.102.10.10">
    <property type="entry name" value="Rieske [2Fe-2S] iron-sulphur domain"/>
    <property type="match status" value="1"/>
</dbReference>
<dbReference type="InterPro" id="IPR006311">
    <property type="entry name" value="TAT_signal"/>
</dbReference>
<keyword evidence="13" id="KW-1185">Reference proteome</keyword>
<evidence type="ECO:0000256" key="3">
    <source>
        <dbReference type="ARBA" id="ARBA00022714"/>
    </source>
</evidence>
<feature type="region of interest" description="Disordered" evidence="10">
    <location>
        <begin position="36"/>
        <end position="59"/>
    </location>
</feature>
<dbReference type="PRINTS" id="PR00162">
    <property type="entry name" value="RIESKE"/>
</dbReference>
<feature type="domain" description="Rieske" evidence="11">
    <location>
        <begin position="61"/>
        <end position="154"/>
    </location>
</feature>
<dbReference type="Proteomes" id="UP000016743">
    <property type="component" value="Chromosome"/>
</dbReference>
<keyword evidence="7" id="KW-1015">Disulfide bond</keyword>
<evidence type="ECO:0000256" key="10">
    <source>
        <dbReference type="SAM" id="MobiDB-lite"/>
    </source>
</evidence>
<organism evidence="12 13">
    <name type="scientific">Leifsonia xyli subsp. cynodontis DSM 46306</name>
    <dbReference type="NCBI Taxonomy" id="1389489"/>
    <lineage>
        <taxon>Bacteria</taxon>
        <taxon>Bacillati</taxon>
        <taxon>Actinomycetota</taxon>
        <taxon>Actinomycetes</taxon>
        <taxon>Micrococcales</taxon>
        <taxon>Microbacteriaceae</taxon>
        <taxon>Leifsonia</taxon>
    </lineage>
</organism>
<dbReference type="eggNOG" id="COG0723">
    <property type="taxonomic scope" value="Bacteria"/>
</dbReference>
<dbReference type="PROSITE" id="PS51318">
    <property type="entry name" value="TAT"/>
    <property type="match status" value="1"/>
</dbReference>
<keyword evidence="6" id="KW-0411">Iron-sulfur</keyword>
<gene>
    <name evidence="12" type="ORF">O159_15530</name>
</gene>
<dbReference type="AlphaFoldDB" id="U3P807"/>
<evidence type="ECO:0000256" key="5">
    <source>
        <dbReference type="ARBA" id="ARBA00023004"/>
    </source>
</evidence>
<dbReference type="HOGENOM" id="CLU_055690_1_4_11"/>
<dbReference type="InterPro" id="IPR005805">
    <property type="entry name" value="Rieske_Fe-S_prot_C"/>
</dbReference>
<proteinExistence type="predicted"/>
<evidence type="ECO:0000256" key="6">
    <source>
        <dbReference type="ARBA" id="ARBA00023014"/>
    </source>
</evidence>
<keyword evidence="4" id="KW-0479">Metal-binding</keyword>
<evidence type="ECO:0000259" key="11">
    <source>
        <dbReference type="PROSITE" id="PS51296"/>
    </source>
</evidence>
<dbReference type="CDD" id="cd03467">
    <property type="entry name" value="Rieske"/>
    <property type="match status" value="1"/>
</dbReference>
<dbReference type="EMBL" id="CP006734">
    <property type="protein sequence ID" value="AGW41604.1"/>
    <property type="molecule type" value="Genomic_DNA"/>
</dbReference>
<dbReference type="InterPro" id="IPR036922">
    <property type="entry name" value="Rieske_2Fe-2S_sf"/>
</dbReference>
<dbReference type="SUPFAM" id="SSF50022">
    <property type="entry name" value="ISP domain"/>
    <property type="match status" value="1"/>
</dbReference>
<dbReference type="OrthoDB" id="25106at2"/>
<dbReference type="Pfam" id="PF00355">
    <property type="entry name" value="Rieske"/>
    <property type="match status" value="1"/>
</dbReference>